<proteinExistence type="predicted"/>
<evidence type="ECO:0000313" key="1">
    <source>
        <dbReference type="EMBL" id="CPV66861.1"/>
    </source>
</evidence>
<dbReference type="RefSeq" id="WP_052619122.1">
    <property type="nucleotide sequence ID" value="NZ_CSWP01000009.1"/>
</dbReference>
<reference evidence="1 2" key="1">
    <citation type="submission" date="2015-03" db="EMBL/GenBank/DDBJ databases">
        <authorList>
            <person name="Murphy D."/>
        </authorList>
    </citation>
    <scope>NUCLEOTIDE SEQUENCE [LARGE SCALE GENOMIC DNA]</scope>
    <source>
        <strain evidence="1 2">PAP088</strain>
    </source>
</reference>
<dbReference type="EMBL" id="CSWP01000009">
    <property type="protein sequence ID" value="CPV66861.1"/>
    <property type="molecule type" value="Genomic_DNA"/>
</dbReference>
<dbReference type="Proteomes" id="UP000045782">
    <property type="component" value="Unassembled WGS sequence"/>
</dbReference>
<gene>
    <name evidence="1" type="ORF">ERS075579_04096</name>
</gene>
<organism evidence="1 2">
    <name type="scientific">Mycobacteroides abscessus</name>
    <dbReference type="NCBI Taxonomy" id="36809"/>
    <lineage>
        <taxon>Bacteria</taxon>
        <taxon>Bacillati</taxon>
        <taxon>Actinomycetota</taxon>
        <taxon>Actinomycetes</taxon>
        <taxon>Mycobacteriales</taxon>
        <taxon>Mycobacteriaceae</taxon>
        <taxon>Mycobacteroides</taxon>
    </lineage>
</organism>
<sequence>MSIADWHPTTPAIQQLRAEVLRRCGRYSDEGRWPEKDVVVEHLTRWFADEGLPQPAAPIEHHATFLLTCEGSGGMFSWEGAVQHLFPGVNYYQHYPPQDDPDPAVLVEGMALFGEAFARLAARQGLTTITLWRRLYGDRRKLINEPKPRGVASFSWNPQHVMYDDHDDPRKTLFVADVDPRVVVGVSLGRETHPMLMPFHPRLGPGHSDLTLTAVQATPS</sequence>
<evidence type="ECO:0000313" key="2">
    <source>
        <dbReference type="Proteomes" id="UP000045782"/>
    </source>
</evidence>
<accession>A0A0U0ZRE7</accession>
<protein>
    <submittedName>
        <fullName evidence="1">Uncharacterized protein</fullName>
    </submittedName>
</protein>
<dbReference type="AlphaFoldDB" id="A0A0U0ZRE7"/>
<name>A0A0U0ZRE7_9MYCO</name>